<evidence type="ECO:0008006" key="4">
    <source>
        <dbReference type="Google" id="ProtNLM"/>
    </source>
</evidence>
<sequence length="233" mass="26327">LCMGTRGHINNNALFCFPVSLFLFVPSAWALIHQIAAVSSNLSLCGLTCERDGIYTLDKVPNVGILEYACRDKYKNFNKAYKGRARLDESSGCCIIRDGQKSDNGDYFLEFHEYGKRKQLVQTTAYVIILRPQDLLFMYCVCLMFIYLSHFLVSLPRPSVCDQHKRQAQWRKCECECFLPERHQLSDSNKTLTVPSTDTGTFTALVSNPVSHSSALYNLTLPGKGEFCALLLL</sequence>
<evidence type="ECO:0000313" key="3">
    <source>
        <dbReference type="Ensembl" id="ENSXETP00000119284"/>
    </source>
</evidence>
<accession>A0A803KFY1</accession>
<dbReference type="Ensembl" id="ENSXETT00000107009">
    <property type="protein sequence ID" value="ENSXETP00000119284"/>
    <property type="gene ID" value="ENSXETG00000047155"/>
</dbReference>
<feature type="chain" id="PRO_5031102220" description="Immunoglobulin V-set domain-containing protein" evidence="2">
    <location>
        <begin position="31"/>
        <end position="233"/>
    </location>
</feature>
<dbReference type="InParanoid" id="A0A803KFY1"/>
<keyword evidence="1" id="KW-1133">Transmembrane helix</keyword>
<evidence type="ECO:0000256" key="2">
    <source>
        <dbReference type="SAM" id="SignalP"/>
    </source>
</evidence>
<feature type="signal peptide" evidence="2">
    <location>
        <begin position="1"/>
        <end position="30"/>
    </location>
</feature>
<organism evidence="3">
    <name type="scientific">Xenopus tropicalis</name>
    <name type="common">Western clawed frog</name>
    <name type="synonym">Silurana tropicalis</name>
    <dbReference type="NCBI Taxonomy" id="8364"/>
    <lineage>
        <taxon>Eukaryota</taxon>
        <taxon>Metazoa</taxon>
        <taxon>Chordata</taxon>
        <taxon>Craniata</taxon>
        <taxon>Vertebrata</taxon>
        <taxon>Euteleostomi</taxon>
        <taxon>Amphibia</taxon>
        <taxon>Batrachia</taxon>
        <taxon>Anura</taxon>
        <taxon>Pipoidea</taxon>
        <taxon>Pipidae</taxon>
        <taxon>Xenopodinae</taxon>
        <taxon>Xenopus</taxon>
        <taxon>Silurana</taxon>
    </lineage>
</organism>
<reference evidence="3" key="2">
    <citation type="submission" date="2021-03" db="UniProtKB">
        <authorList>
            <consortium name="Ensembl"/>
        </authorList>
    </citation>
    <scope>IDENTIFICATION</scope>
</reference>
<dbReference type="AlphaFoldDB" id="A0A803KFY1"/>
<keyword evidence="2" id="KW-0732">Signal</keyword>
<name>A0A803KFY1_XENTR</name>
<reference evidence="3" key="1">
    <citation type="journal article" date="2010" name="Science">
        <title>The genome of the Western clawed frog Xenopus tropicalis.</title>
        <authorList>
            <person name="Hellsten U."/>
            <person name="Harland R.M."/>
            <person name="Gilchrist M.J."/>
            <person name="Hendrix D."/>
            <person name="Jurka J."/>
            <person name="Kapitonov V."/>
            <person name="Ovcharenko I."/>
            <person name="Putnam N.H."/>
            <person name="Shu S."/>
            <person name="Taher L."/>
            <person name="Blitz I.L."/>
            <person name="Blumberg B."/>
            <person name="Dichmann D.S."/>
            <person name="Dubchak I."/>
            <person name="Amaya E."/>
            <person name="Detter J.C."/>
            <person name="Fletcher R."/>
            <person name="Gerhard D.S."/>
            <person name="Goodstein D."/>
            <person name="Graves T."/>
            <person name="Grigoriev I.V."/>
            <person name="Grimwood J."/>
            <person name="Kawashima T."/>
            <person name="Lindquist E."/>
            <person name="Lucas S.M."/>
            <person name="Mead P.E."/>
            <person name="Mitros T."/>
            <person name="Ogino H."/>
            <person name="Ohta Y."/>
            <person name="Poliakov A.V."/>
            <person name="Pollet N."/>
            <person name="Robert J."/>
            <person name="Salamov A."/>
            <person name="Sater A.K."/>
            <person name="Schmutz J."/>
            <person name="Terry A."/>
            <person name="Vize P.D."/>
            <person name="Warren W.C."/>
            <person name="Wells D."/>
            <person name="Wills A."/>
            <person name="Wilson R.K."/>
            <person name="Zimmerman L.B."/>
            <person name="Zorn A.M."/>
            <person name="Grainger R."/>
            <person name="Grammer T."/>
            <person name="Khokha M.K."/>
            <person name="Richardson P.M."/>
            <person name="Rokhsar D.S."/>
        </authorList>
    </citation>
    <scope>NUCLEOTIDE SEQUENCE [LARGE SCALE GENOMIC DNA]</scope>
    <source>
        <strain evidence="3">Nigerian</strain>
    </source>
</reference>
<feature type="transmembrane region" description="Helical" evidence="1">
    <location>
        <begin position="136"/>
        <end position="155"/>
    </location>
</feature>
<keyword evidence="1" id="KW-0472">Membrane</keyword>
<evidence type="ECO:0000256" key="1">
    <source>
        <dbReference type="SAM" id="Phobius"/>
    </source>
</evidence>
<keyword evidence="1" id="KW-0812">Transmembrane</keyword>
<proteinExistence type="predicted"/>
<protein>
    <recommendedName>
        <fullName evidence="4">Immunoglobulin V-set domain-containing protein</fullName>
    </recommendedName>
</protein>